<sequence>MMVIKKNSIYIFIISFLLMISSSLYLSEIGINSSLLYLGYFLILLKIYKSLLKSKEVIYTQFFQVLLIVFLLSIGILIQNLEIKQKIMLVLAYFLMASFTILGKYFLKSIDDLKIVSYAILMGYIIVCVLSLIVGTSIIASVGEGVFSFGLTGGMGHKNIVAASLLVGLISIYTYIILGKKRNFDMYLVYIYILLIFLSGSRTIWIMTIIFFIISNMYIIKNLSKLKRYIFKFIITLLSIIIISIVIKYVLLESQNYLFRLLGVISFWDLHKDDYYHLVFGFSEIVYNSSNSYFENVWSLTEGIGTFEMGFLNIIARMGIIGFVGYVVLFNIILKKAKKIENIKKRYILYGIVYTMLFSGFVELYIVSVQYVYTIMTLCIISFLSINSKEI</sequence>
<proteinExistence type="predicted"/>
<feature type="transmembrane region" description="Helical" evidence="1">
    <location>
        <begin position="7"/>
        <end position="25"/>
    </location>
</feature>
<accession>A0ABN0EGB3</accession>
<evidence type="ECO:0008006" key="4">
    <source>
        <dbReference type="Google" id="ProtNLM"/>
    </source>
</evidence>
<feature type="transmembrane region" description="Helical" evidence="1">
    <location>
        <begin position="119"/>
        <end position="140"/>
    </location>
</feature>
<keyword evidence="1" id="KW-0812">Transmembrane</keyword>
<protein>
    <recommendedName>
        <fullName evidence="4">O-antigen polymerase</fullName>
    </recommendedName>
</protein>
<feature type="transmembrane region" description="Helical" evidence="1">
    <location>
        <begin position="346"/>
        <end position="365"/>
    </location>
</feature>
<feature type="transmembrane region" description="Helical" evidence="1">
    <location>
        <begin position="371"/>
        <end position="388"/>
    </location>
</feature>
<feature type="transmembrane region" description="Helical" evidence="1">
    <location>
        <begin position="60"/>
        <end position="81"/>
    </location>
</feature>
<organism evidence="2 3">
    <name type="scientific">Megamonas funiformis YIT 11815</name>
    <dbReference type="NCBI Taxonomy" id="742816"/>
    <lineage>
        <taxon>Bacteria</taxon>
        <taxon>Bacillati</taxon>
        <taxon>Bacillota</taxon>
        <taxon>Negativicutes</taxon>
        <taxon>Selenomonadales</taxon>
        <taxon>Selenomonadaceae</taxon>
        <taxon>Megamonas</taxon>
    </lineage>
</organism>
<dbReference type="GeneID" id="62779624"/>
<dbReference type="Proteomes" id="UP000005963">
    <property type="component" value="Unassembled WGS sequence"/>
</dbReference>
<gene>
    <name evidence="2" type="ORF">HMPREF9454_02019</name>
</gene>
<evidence type="ECO:0000313" key="3">
    <source>
        <dbReference type="Proteomes" id="UP000005963"/>
    </source>
</evidence>
<feature type="transmembrane region" description="Helical" evidence="1">
    <location>
        <begin position="160"/>
        <end position="178"/>
    </location>
</feature>
<keyword evidence="1" id="KW-0472">Membrane</keyword>
<feature type="transmembrane region" description="Helical" evidence="1">
    <location>
        <begin position="314"/>
        <end position="334"/>
    </location>
</feature>
<reference evidence="2 3" key="1">
    <citation type="submission" date="2012-01" db="EMBL/GenBank/DDBJ databases">
        <title>The Genome Sequence of Megamonas funiformis YIT 11815.</title>
        <authorList>
            <consortium name="The Broad Institute Genome Sequencing Platform"/>
            <person name="Earl A."/>
            <person name="Ward D."/>
            <person name="Feldgarden M."/>
            <person name="Gevers D."/>
            <person name="Morotomi M."/>
            <person name="Young S.K."/>
            <person name="Zeng Q."/>
            <person name="Gargeya S."/>
            <person name="Fitzgerald M."/>
            <person name="Haas B."/>
            <person name="Abouelleil A."/>
            <person name="Alvarado L."/>
            <person name="Arachchi H.M."/>
            <person name="Berlin A."/>
            <person name="Chapman S.B."/>
            <person name="Gearin G."/>
            <person name="Goldberg J."/>
            <person name="Griggs A."/>
            <person name="Gujja S."/>
            <person name="Hansen M."/>
            <person name="Heiman D."/>
            <person name="Howarth C."/>
            <person name="Larimer J."/>
            <person name="Lui A."/>
            <person name="MacDonald P.J.P."/>
            <person name="McCowen C."/>
            <person name="Montmayeur A."/>
            <person name="Murphy C."/>
            <person name="Neiman D."/>
            <person name="Pearson M."/>
            <person name="Priest M."/>
            <person name="Roberts A."/>
            <person name="Saif S."/>
            <person name="Shea T."/>
            <person name="Sisk P."/>
            <person name="Stolte C."/>
            <person name="Sykes S."/>
            <person name="Wortman J."/>
            <person name="Nusbaum C."/>
            <person name="Birren B."/>
        </authorList>
    </citation>
    <scope>NUCLEOTIDE SEQUENCE [LARGE SCALE GENOMIC DNA]</scope>
    <source>
        <strain evidence="2 3">YIT 11815</strain>
    </source>
</reference>
<dbReference type="EMBL" id="ADMB01000088">
    <property type="protein sequence ID" value="EHR34513.1"/>
    <property type="molecule type" value="Genomic_DNA"/>
</dbReference>
<feature type="transmembrane region" description="Helical" evidence="1">
    <location>
        <begin position="87"/>
        <end position="107"/>
    </location>
</feature>
<keyword evidence="1" id="KW-1133">Transmembrane helix</keyword>
<keyword evidence="3" id="KW-1185">Reference proteome</keyword>
<evidence type="ECO:0000313" key="2">
    <source>
        <dbReference type="EMBL" id="EHR34513.1"/>
    </source>
</evidence>
<name>A0ABN0EGB3_9FIRM</name>
<feature type="transmembrane region" description="Helical" evidence="1">
    <location>
        <begin position="229"/>
        <end position="251"/>
    </location>
</feature>
<feature type="transmembrane region" description="Helical" evidence="1">
    <location>
        <begin position="31"/>
        <end position="48"/>
    </location>
</feature>
<evidence type="ECO:0000256" key="1">
    <source>
        <dbReference type="SAM" id="Phobius"/>
    </source>
</evidence>
<comment type="caution">
    <text evidence="2">The sequence shown here is derived from an EMBL/GenBank/DDBJ whole genome shotgun (WGS) entry which is preliminary data.</text>
</comment>
<dbReference type="RefSeq" id="WP_008539576.1">
    <property type="nucleotide sequence ID" value="NZ_JH601092.1"/>
</dbReference>